<dbReference type="Pfam" id="PF02518">
    <property type="entry name" value="HATPase_c"/>
    <property type="match status" value="1"/>
</dbReference>
<evidence type="ECO:0000313" key="14">
    <source>
        <dbReference type="Proteomes" id="UP001500945"/>
    </source>
</evidence>
<dbReference type="SMART" id="SM00388">
    <property type="entry name" value="HisKA"/>
    <property type="match status" value="1"/>
</dbReference>
<evidence type="ECO:0000256" key="7">
    <source>
        <dbReference type="ARBA" id="ARBA00022777"/>
    </source>
</evidence>
<evidence type="ECO:0000259" key="12">
    <source>
        <dbReference type="PROSITE" id="PS50885"/>
    </source>
</evidence>
<dbReference type="InterPro" id="IPR004358">
    <property type="entry name" value="Sig_transdc_His_kin-like_C"/>
</dbReference>
<dbReference type="PANTHER" id="PTHR45436:SF5">
    <property type="entry name" value="SENSOR HISTIDINE KINASE TRCS"/>
    <property type="match status" value="1"/>
</dbReference>
<keyword evidence="7 13" id="KW-0418">Kinase</keyword>
<proteinExistence type="predicted"/>
<dbReference type="CDD" id="cd06225">
    <property type="entry name" value="HAMP"/>
    <property type="match status" value="1"/>
</dbReference>
<evidence type="ECO:0000256" key="8">
    <source>
        <dbReference type="ARBA" id="ARBA00022989"/>
    </source>
</evidence>
<dbReference type="InterPro" id="IPR003660">
    <property type="entry name" value="HAMP_dom"/>
</dbReference>
<dbReference type="PROSITE" id="PS50885">
    <property type="entry name" value="HAMP"/>
    <property type="match status" value="1"/>
</dbReference>
<keyword evidence="10" id="KW-0472">Membrane</keyword>
<reference evidence="14" key="1">
    <citation type="journal article" date="2019" name="Int. J. Syst. Evol. Microbiol.">
        <title>The Global Catalogue of Microorganisms (GCM) 10K type strain sequencing project: providing services to taxonomists for standard genome sequencing and annotation.</title>
        <authorList>
            <consortium name="The Broad Institute Genomics Platform"/>
            <consortium name="The Broad Institute Genome Sequencing Center for Infectious Disease"/>
            <person name="Wu L."/>
            <person name="Ma J."/>
        </authorList>
    </citation>
    <scope>NUCLEOTIDE SEQUENCE [LARGE SCALE GENOMIC DNA]</scope>
    <source>
        <strain evidence="14">JCM 17809</strain>
    </source>
</reference>
<keyword evidence="5" id="KW-0808">Transferase</keyword>
<dbReference type="GO" id="GO:0016301">
    <property type="term" value="F:kinase activity"/>
    <property type="evidence" value="ECO:0007669"/>
    <property type="project" value="UniProtKB-KW"/>
</dbReference>
<sequence>MTTDRRPGRIRVPRHLRWTHLTASVRARLVGSVALLAALGLLGAGTAALLVERERIEARVERSLAQEVGEFTELATAGTDPRTGGAFADAEAVITASLERNVPDEHETLLGYLPGLTIVPVDGGGSLQGDDTFRAQVTSATTPTYGEYQSPGDGRVVYAVMPFTKGGERSHFVTAYFVDLEMAELSETITSYAAAAALAWAALVAAALALARRVLRPLDELRRTAETITETDVSRRIGATGNDEVAELAHTVDGMLDRLEKALDGQRRMLDDAGHELRTPITVIRGHLELMDPADVVDVTATRSLAIDELDRMARLVEDLVVLAKSRRPDFLRRGPHRVDTVVTATFEKAVALAPRQWALDPLEPATASIDPDRVTQALLQLADNAVAVTGEHDTIAFGCAALPDTVRLYVRDTGPGVPPADRQRIFERFESGRGTRDGTGLGLAIVAAIAAAHGGTVDVASATSGGGALFLLDLPRLPDADTAPPTDEEYGALADLLDRHREEVYG</sequence>
<dbReference type="InterPro" id="IPR036097">
    <property type="entry name" value="HisK_dim/P_sf"/>
</dbReference>
<dbReference type="SMART" id="SM00304">
    <property type="entry name" value="HAMP"/>
    <property type="match status" value="1"/>
</dbReference>
<evidence type="ECO:0000256" key="4">
    <source>
        <dbReference type="ARBA" id="ARBA00022553"/>
    </source>
</evidence>
<dbReference type="SUPFAM" id="SSF55874">
    <property type="entry name" value="ATPase domain of HSP90 chaperone/DNA topoisomerase II/histidine kinase"/>
    <property type="match status" value="1"/>
</dbReference>
<evidence type="ECO:0000256" key="5">
    <source>
        <dbReference type="ARBA" id="ARBA00022679"/>
    </source>
</evidence>
<dbReference type="InterPro" id="IPR036890">
    <property type="entry name" value="HATPase_C_sf"/>
</dbReference>
<dbReference type="SUPFAM" id="SSF158472">
    <property type="entry name" value="HAMP domain-like"/>
    <property type="match status" value="1"/>
</dbReference>
<evidence type="ECO:0000256" key="10">
    <source>
        <dbReference type="ARBA" id="ARBA00023136"/>
    </source>
</evidence>
<dbReference type="Proteomes" id="UP001500945">
    <property type="component" value="Unassembled WGS sequence"/>
</dbReference>
<dbReference type="CDD" id="cd00082">
    <property type="entry name" value="HisKA"/>
    <property type="match status" value="1"/>
</dbReference>
<feature type="domain" description="HAMP" evidence="12">
    <location>
        <begin position="212"/>
        <end position="264"/>
    </location>
</feature>
<dbReference type="InterPro" id="IPR050428">
    <property type="entry name" value="TCS_sensor_his_kinase"/>
</dbReference>
<dbReference type="Pfam" id="PF00512">
    <property type="entry name" value="HisKA"/>
    <property type="match status" value="1"/>
</dbReference>
<organism evidence="13 14">
    <name type="scientific">Fodinibacter luteus</name>
    <dbReference type="NCBI Taxonomy" id="552064"/>
    <lineage>
        <taxon>Bacteria</taxon>
        <taxon>Bacillati</taxon>
        <taxon>Actinomycetota</taxon>
        <taxon>Actinomycetes</taxon>
        <taxon>Micrococcales</taxon>
        <taxon>Intrasporangiaceae</taxon>
        <taxon>Fodinibacter (ex Wang et al. 2009)</taxon>
    </lineage>
</organism>
<dbReference type="Gene3D" id="1.10.287.130">
    <property type="match status" value="1"/>
</dbReference>
<dbReference type="InterPro" id="IPR003594">
    <property type="entry name" value="HATPase_dom"/>
</dbReference>
<protein>
    <recommendedName>
        <fullName evidence="3">histidine kinase</fullName>
        <ecNumber evidence="3">2.7.13.3</ecNumber>
    </recommendedName>
</protein>
<gene>
    <name evidence="13" type="ORF">GCM10023168_29840</name>
</gene>
<keyword evidence="9" id="KW-0902">Two-component regulatory system</keyword>
<feature type="domain" description="Histidine kinase" evidence="11">
    <location>
        <begin position="272"/>
        <end position="479"/>
    </location>
</feature>
<comment type="caution">
    <text evidence="13">The sequence shown here is derived from an EMBL/GenBank/DDBJ whole genome shotgun (WGS) entry which is preliminary data.</text>
</comment>
<keyword evidence="14" id="KW-1185">Reference proteome</keyword>
<dbReference type="PROSITE" id="PS50109">
    <property type="entry name" value="HIS_KIN"/>
    <property type="match status" value="1"/>
</dbReference>
<keyword evidence="4" id="KW-0597">Phosphoprotein</keyword>
<evidence type="ECO:0000256" key="1">
    <source>
        <dbReference type="ARBA" id="ARBA00000085"/>
    </source>
</evidence>
<evidence type="ECO:0000259" key="11">
    <source>
        <dbReference type="PROSITE" id="PS50109"/>
    </source>
</evidence>
<name>A0ABP8KLV1_9MICO</name>
<dbReference type="Gene3D" id="6.10.340.10">
    <property type="match status" value="1"/>
</dbReference>
<accession>A0ABP8KLV1</accession>
<comment type="catalytic activity">
    <reaction evidence="1">
        <text>ATP + protein L-histidine = ADP + protein N-phospho-L-histidine.</text>
        <dbReference type="EC" id="2.7.13.3"/>
    </reaction>
</comment>
<keyword evidence="8" id="KW-1133">Transmembrane helix</keyword>
<comment type="subcellular location">
    <subcellularLocation>
        <location evidence="2">Cell membrane</location>
    </subcellularLocation>
</comment>
<dbReference type="Gene3D" id="3.30.565.10">
    <property type="entry name" value="Histidine kinase-like ATPase, C-terminal domain"/>
    <property type="match status" value="1"/>
</dbReference>
<dbReference type="PANTHER" id="PTHR45436">
    <property type="entry name" value="SENSOR HISTIDINE KINASE YKOH"/>
    <property type="match status" value="1"/>
</dbReference>
<evidence type="ECO:0000256" key="2">
    <source>
        <dbReference type="ARBA" id="ARBA00004236"/>
    </source>
</evidence>
<dbReference type="CDD" id="cd00075">
    <property type="entry name" value="HATPase"/>
    <property type="match status" value="1"/>
</dbReference>
<evidence type="ECO:0000313" key="13">
    <source>
        <dbReference type="EMBL" id="GAA4410288.1"/>
    </source>
</evidence>
<dbReference type="SUPFAM" id="SSF47384">
    <property type="entry name" value="Homodimeric domain of signal transducing histidine kinase"/>
    <property type="match status" value="1"/>
</dbReference>
<dbReference type="Pfam" id="PF00672">
    <property type="entry name" value="HAMP"/>
    <property type="match status" value="1"/>
</dbReference>
<dbReference type="PRINTS" id="PR00344">
    <property type="entry name" value="BCTRLSENSOR"/>
</dbReference>
<keyword evidence="6" id="KW-0812">Transmembrane</keyword>
<dbReference type="EC" id="2.7.13.3" evidence="3"/>
<dbReference type="InterPro" id="IPR003661">
    <property type="entry name" value="HisK_dim/P_dom"/>
</dbReference>
<dbReference type="SMART" id="SM00387">
    <property type="entry name" value="HATPase_c"/>
    <property type="match status" value="1"/>
</dbReference>
<evidence type="ECO:0000256" key="3">
    <source>
        <dbReference type="ARBA" id="ARBA00012438"/>
    </source>
</evidence>
<dbReference type="InterPro" id="IPR005467">
    <property type="entry name" value="His_kinase_dom"/>
</dbReference>
<evidence type="ECO:0000256" key="6">
    <source>
        <dbReference type="ARBA" id="ARBA00022692"/>
    </source>
</evidence>
<evidence type="ECO:0000256" key="9">
    <source>
        <dbReference type="ARBA" id="ARBA00023012"/>
    </source>
</evidence>
<dbReference type="EMBL" id="BAABGM010000020">
    <property type="protein sequence ID" value="GAA4410288.1"/>
    <property type="molecule type" value="Genomic_DNA"/>
</dbReference>